<protein>
    <submittedName>
        <fullName evidence="1">Uncharacterized protein</fullName>
    </submittedName>
</protein>
<sequence>FVNFKCAVWHKALEVVLKSVIEYSKTGCWLQCGDKVLHWLFPAILILSTDYEE</sequence>
<name>A0ACC0TYA4_9AGAM</name>
<proteinExistence type="predicted"/>
<dbReference type="Proteomes" id="UP001207468">
    <property type="component" value="Unassembled WGS sequence"/>
</dbReference>
<keyword evidence="2" id="KW-1185">Reference proteome</keyword>
<feature type="non-terminal residue" evidence="1">
    <location>
        <position position="1"/>
    </location>
</feature>
<evidence type="ECO:0000313" key="1">
    <source>
        <dbReference type="EMBL" id="KAI9453288.1"/>
    </source>
</evidence>
<gene>
    <name evidence="1" type="ORF">F5148DRAFT_965210</name>
</gene>
<organism evidence="1 2">
    <name type="scientific">Russula earlei</name>
    <dbReference type="NCBI Taxonomy" id="71964"/>
    <lineage>
        <taxon>Eukaryota</taxon>
        <taxon>Fungi</taxon>
        <taxon>Dikarya</taxon>
        <taxon>Basidiomycota</taxon>
        <taxon>Agaricomycotina</taxon>
        <taxon>Agaricomycetes</taxon>
        <taxon>Russulales</taxon>
        <taxon>Russulaceae</taxon>
        <taxon>Russula</taxon>
    </lineage>
</organism>
<reference evidence="1" key="1">
    <citation type="submission" date="2021-03" db="EMBL/GenBank/DDBJ databases">
        <title>Evolutionary priming and transition to the ectomycorrhizal habit in an iconic lineage of mushroom-forming fungi: is preadaptation a requirement?</title>
        <authorList>
            <consortium name="DOE Joint Genome Institute"/>
            <person name="Looney B.P."/>
            <person name="Miyauchi S."/>
            <person name="Morin E."/>
            <person name="Drula E."/>
            <person name="Courty P.E."/>
            <person name="Chicoki N."/>
            <person name="Fauchery L."/>
            <person name="Kohler A."/>
            <person name="Kuo A."/>
            <person name="LaButti K."/>
            <person name="Pangilinan J."/>
            <person name="Lipzen A."/>
            <person name="Riley R."/>
            <person name="Andreopoulos W."/>
            <person name="He G."/>
            <person name="Johnson J."/>
            <person name="Barry K.W."/>
            <person name="Grigoriev I.V."/>
            <person name="Nagy L."/>
            <person name="Hibbett D."/>
            <person name="Henrissat B."/>
            <person name="Matheny P.B."/>
            <person name="Labbe J."/>
            <person name="Martin A.F."/>
        </authorList>
    </citation>
    <scope>NUCLEOTIDE SEQUENCE</scope>
    <source>
        <strain evidence="1">BPL698</strain>
    </source>
</reference>
<dbReference type="EMBL" id="JAGFNK010000310">
    <property type="protein sequence ID" value="KAI9453288.1"/>
    <property type="molecule type" value="Genomic_DNA"/>
</dbReference>
<accession>A0ACC0TYA4</accession>
<comment type="caution">
    <text evidence="1">The sequence shown here is derived from an EMBL/GenBank/DDBJ whole genome shotgun (WGS) entry which is preliminary data.</text>
</comment>
<feature type="non-terminal residue" evidence="1">
    <location>
        <position position="53"/>
    </location>
</feature>
<evidence type="ECO:0000313" key="2">
    <source>
        <dbReference type="Proteomes" id="UP001207468"/>
    </source>
</evidence>